<feature type="non-terminal residue" evidence="3">
    <location>
        <position position="89"/>
    </location>
</feature>
<evidence type="ECO:0000259" key="2">
    <source>
        <dbReference type="Pfam" id="PF01425"/>
    </source>
</evidence>
<dbReference type="PROSITE" id="PS00571">
    <property type="entry name" value="AMIDASES"/>
    <property type="match status" value="1"/>
</dbReference>
<dbReference type="InterPro" id="IPR020556">
    <property type="entry name" value="Amidase_CS"/>
</dbReference>
<dbReference type="Pfam" id="PF01425">
    <property type="entry name" value="Amidase"/>
    <property type="match status" value="1"/>
</dbReference>
<feature type="non-terminal residue" evidence="3">
    <location>
        <position position="1"/>
    </location>
</feature>
<evidence type="ECO:0000313" key="3">
    <source>
        <dbReference type="EMBL" id="CAF5229682.1"/>
    </source>
</evidence>
<name>A0A8S3KIS4_9BILA</name>
<dbReference type="AlphaFoldDB" id="A0A8S3KIS4"/>
<evidence type="ECO:0000256" key="1">
    <source>
        <dbReference type="ARBA" id="ARBA00009199"/>
    </source>
</evidence>
<dbReference type="GO" id="GO:0070681">
    <property type="term" value="P:glutaminyl-tRNAGln biosynthesis via transamidation"/>
    <property type="evidence" value="ECO:0007669"/>
    <property type="project" value="TreeGrafter"/>
</dbReference>
<dbReference type="EMBL" id="CAJOBI010371836">
    <property type="protein sequence ID" value="CAF5229682.1"/>
    <property type="molecule type" value="Genomic_DNA"/>
</dbReference>
<dbReference type="PANTHER" id="PTHR11895:SF7">
    <property type="entry name" value="GLUTAMYL-TRNA(GLN) AMIDOTRANSFERASE SUBUNIT A, MITOCHONDRIAL"/>
    <property type="match status" value="1"/>
</dbReference>
<dbReference type="Proteomes" id="UP000676336">
    <property type="component" value="Unassembled WGS sequence"/>
</dbReference>
<feature type="domain" description="Amidase" evidence="2">
    <location>
        <begin position="1"/>
        <end position="88"/>
    </location>
</feature>
<evidence type="ECO:0000313" key="4">
    <source>
        <dbReference type="Proteomes" id="UP000676336"/>
    </source>
</evidence>
<dbReference type="GO" id="GO:0005739">
    <property type="term" value="C:mitochondrion"/>
    <property type="evidence" value="ECO:0007669"/>
    <property type="project" value="TreeGrafter"/>
</dbReference>
<comment type="caution">
    <text evidence="3">The sequence shown here is derived from an EMBL/GenBank/DDBJ whole genome shotgun (WGS) entry which is preliminary data.</text>
</comment>
<dbReference type="GO" id="GO:0030956">
    <property type="term" value="C:glutamyl-tRNA(Gln) amidotransferase complex"/>
    <property type="evidence" value="ECO:0007669"/>
    <property type="project" value="TreeGrafter"/>
</dbReference>
<dbReference type="PANTHER" id="PTHR11895">
    <property type="entry name" value="TRANSAMIDASE"/>
    <property type="match status" value="1"/>
</dbReference>
<dbReference type="Gene3D" id="3.90.1300.10">
    <property type="entry name" value="Amidase signature (AS) domain"/>
    <property type="match status" value="1"/>
</dbReference>
<proteinExistence type="inferred from homology"/>
<sequence>GGSSGGSAAAVAANFVSIALGSDTGGSVRNPAARCGCYGFKPSYGLLSRYGMIALVNSFDSPGIFTRSIDDLILTINAIAGPDGEDATL</sequence>
<dbReference type="GO" id="GO:0032543">
    <property type="term" value="P:mitochondrial translation"/>
    <property type="evidence" value="ECO:0007669"/>
    <property type="project" value="TreeGrafter"/>
</dbReference>
<organism evidence="3 4">
    <name type="scientific">Rotaria magnacalcarata</name>
    <dbReference type="NCBI Taxonomy" id="392030"/>
    <lineage>
        <taxon>Eukaryota</taxon>
        <taxon>Metazoa</taxon>
        <taxon>Spiralia</taxon>
        <taxon>Gnathifera</taxon>
        <taxon>Rotifera</taxon>
        <taxon>Eurotatoria</taxon>
        <taxon>Bdelloidea</taxon>
        <taxon>Philodinida</taxon>
        <taxon>Philodinidae</taxon>
        <taxon>Rotaria</taxon>
    </lineage>
</organism>
<gene>
    <name evidence="3" type="ORF">SMN809_LOCUS86602</name>
</gene>
<reference evidence="3" key="1">
    <citation type="submission" date="2021-02" db="EMBL/GenBank/DDBJ databases">
        <authorList>
            <person name="Nowell W R."/>
        </authorList>
    </citation>
    <scope>NUCLEOTIDE SEQUENCE</scope>
</reference>
<comment type="similarity">
    <text evidence="1">Belongs to the amidase family.</text>
</comment>
<accession>A0A8S3KIS4</accession>
<protein>
    <recommendedName>
        <fullName evidence="2">Amidase domain-containing protein</fullName>
    </recommendedName>
</protein>
<dbReference type="InterPro" id="IPR036928">
    <property type="entry name" value="AS_sf"/>
</dbReference>
<dbReference type="GO" id="GO:0050567">
    <property type="term" value="F:glutaminyl-tRNA synthase (glutamine-hydrolyzing) activity"/>
    <property type="evidence" value="ECO:0007669"/>
    <property type="project" value="TreeGrafter"/>
</dbReference>
<dbReference type="InterPro" id="IPR023631">
    <property type="entry name" value="Amidase_dom"/>
</dbReference>
<dbReference type="InterPro" id="IPR000120">
    <property type="entry name" value="Amidase"/>
</dbReference>
<dbReference type="SUPFAM" id="SSF75304">
    <property type="entry name" value="Amidase signature (AS) enzymes"/>
    <property type="match status" value="1"/>
</dbReference>